<evidence type="ECO:0000256" key="1">
    <source>
        <dbReference type="SAM" id="MobiDB-lite"/>
    </source>
</evidence>
<dbReference type="KEGG" id="pgis:I6I06_23745"/>
<dbReference type="AlphaFoldDB" id="A0A7T4N5U5"/>
<name>A0A7T4N5U5_9BURK</name>
<dbReference type="EMBL" id="CP066076">
    <property type="protein sequence ID" value="QQC65816.1"/>
    <property type="molecule type" value="Genomic_DNA"/>
</dbReference>
<proteinExistence type="predicted"/>
<feature type="compositionally biased region" description="Basic and acidic residues" evidence="1">
    <location>
        <begin position="81"/>
        <end position="97"/>
    </location>
</feature>
<organism evidence="2 3">
    <name type="scientific">Paraburkholderia ginsengisoli</name>
    <dbReference type="NCBI Taxonomy" id="311231"/>
    <lineage>
        <taxon>Bacteria</taxon>
        <taxon>Pseudomonadati</taxon>
        <taxon>Pseudomonadota</taxon>
        <taxon>Betaproteobacteria</taxon>
        <taxon>Burkholderiales</taxon>
        <taxon>Burkholderiaceae</taxon>
        <taxon>Paraburkholderia</taxon>
    </lineage>
</organism>
<dbReference type="RefSeq" id="WP_052400451.1">
    <property type="nucleotide sequence ID" value="NZ_CP066076.1"/>
</dbReference>
<gene>
    <name evidence="2" type="ORF">I6I06_23745</name>
</gene>
<evidence type="ECO:0000313" key="3">
    <source>
        <dbReference type="Proteomes" id="UP000595610"/>
    </source>
</evidence>
<protein>
    <submittedName>
        <fullName evidence="2">Uncharacterized protein</fullName>
    </submittedName>
</protein>
<accession>A0A7T4N5U5</accession>
<dbReference type="Proteomes" id="UP000595610">
    <property type="component" value="Chromosome 2"/>
</dbReference>
<keyword evidence="3" id="KW-1185">Reference proteome</keyword>
<reference evidence="2 3" key="1">
    <citation type="submission" date="2020-12" db="EMBL/GenBank/DDBJ databases">
        <title>FDA dAtabase for Regulatory Grade micrObial Sequences (FDA-ARGOS): Supporting development and validation of Infectious Disease Dx tests.</title>
        <authorList>
            <person name="Nelson B."/>
            <person name="Plummer A."/>
            <person name="Tallon L."/>
            <person name="Sadzewicz L."/>
            <person name="Zhao X."/>
            <person name="Boylan J."/>
            <person name="Ott S."/>
            <person name="Bowen H."/>
            <person name="Vavikolanu K."/>
            <person name="Mehta A."/>
            <person name="Aluvathingal J."/>
            <person name="Nadendla S."/>
            <person name="Myers T."/>
            <person name="Yan Y."/>
            <person name="Sichtig H."/>
        </authorList>
    </citation>
    <scope>NUCLEOTIDE SEQUENCE [LARGE SCALE GENOMIC DNA]</scope>
    <source>
        <strain evidence="2 3">FDAARGOS_1049</strain>
    </source>
</reference>
<evidence type="ECO:0000313" key="2">
    <source>
        <dbReference type="EMBL" id="QQC65816.1"/>
    </source>
</evidence>
<feature type="region of interest" description="Disordered" evidence="1">
    <location>
        <begin position="70"/>
        <end position="97"/>
    </location>
</feature>
<sequence length="97" mass="11030">MKKLICEPAVAVRSDHRSIAGATGLSWRGYVAVVPRARFATPPVDLLTLVVAEALKRKAQAEIQRDRLRDALYEMPAPAERQSERQHERQQKRPSER</sequence>